<accession>A0A437K902</accession>
<sequence>MDTIRQNRKTEHINLALTSPFSLSSDFDELSFIHRSLPEIGVDDIQLQTNIGPLTLDYPFFINAMTGGSEKSAVINASLAEAARDTGIAMAVGSQHAAIRNEELAHTFNVVRKKNPNGLVFANIGADAPLDYALTAIDMLEADALQVHLNVPQELVMPEGERNFTNILAKLEKLSVKLQVPVIVKETGFGMSTETLRQLHNAGIQYVDLGGKGGTNFIHIENERRSKRDFAYLKDWGQSTVISLLEAQSVLGELTIIASGGIRNPLDAVKAFSLGAAAAGIAGPFLKTLHDQGIDELIMELEVWKEHLKMLLLLQGAKSLPDLQHCPLIAGGKVREWCEVREIDWQSLARRKL</sequence>
<comment type="cofactor">
    <cofactor evidence="1 11">
        <name>FMN</name>
        <dbReference type="ChEBI" id="CHEBI:58210"/>
    </cofactor>
</comment>
<evidence type="ECO:0000256" key="11">
    <source>
        <dbReference type="HAMAP-Rule" id="MF_00354"/>
    </source>
</evidence>
<dbReference type="GO" id="GO:0004452">
    <property type="term" value="F:isopentenyl-diphosphate delta-isomerase activity"/>
    <property type="evidence" value="ECO:0007669"/>
    <property type="project" value="UniProtKB-UniRule"/>
</dbReference>
<comment type="subcellular location">
    <subcellularLocation>
        <location evidence="11">Cytoplasm</location>
    </subcellularLocation>
</comment>
<comment type="function">
    <text evidence="11">Involved in the biosynthesis of isoprenoids. Catalyzes the 1,3-allylic rearrangement of the homoallylic substrate isopentenyl (IPP) to its allylic isomer, dimethylallyl diphosphate (DMAPP).</text>
</comment>
<feature type="binding site" evidence="11">
    <location>
        <position position="215"/>
    </location>
    <ligand>
        <name>FMN</name>
        <dbReference type="ChEBI" id="CHEBI:58210"/>
    </ligand>
</feature>
<dbReference type="NCBIfam" id="TIGR02151">
    <property type="entry name" value="IPP_isom_2"/>
    <property type="match status" value="1"/>
</dbReference>
<comment type="caution">
    <text evidence="11">Lacks conserved residue(s) required for the propagation of feature annotation.</text>
</comment>
<evidence type="ECO:0000256" key="1">
    <source>
        <dbReference type="ARBA" id="ARBA00001917"/>
    </source>
</evidence>
<evidence type="ECO:0000313" key="13">
    <source>
        <dbReference type="EMBL" id="RVT60804.1"/>
    </source>
</evidence>
<keyword evidence="5 11" id="KW-0479">Metal-binding</keyword>
<feature type="binding site" evidence="11">
    <location>
        <begin position="64"/>
        <end position="66"/>
    </location>
    <ligand>
        <name>FMN</name>
        <dbReference type="ChEBI" id="CHEBI:58210"/>
    </ligand>
</feature>
<comment type="cofactor">
    <cofactor evidence="11">
        <name>NADPH</name>
        <dbReference type="ChEBI" id="CHEBI:57783"/>
    </cofactor>
</comment>
<comment type="similarity">
    <text evidence="11">Belongs to the IPP isomerase type 2 family.</text>
</comment>
<dbReference type="Gene3D" id="3.20.20.70">
    <property type="entry name" value="Aldolase class I"/>
    <property type="match status" value="1"/>
</dbReference>
<keyword evidence="9 11" id="KW-0413">Isomerase</keyword>
<dbReference type="PANTHER" id="PTHR43665">
    <property type="entry name" value="ISOPENTENYL-DIPHOSPHATE DELTA-ISOMERASE"/>
    <property type="match status" value="1"/>
</dbReference>
<comment type="catalytic activity">
    <reaction evidence="11">
        <text>isopentenyl diphosphate = dimethylallyl diphosphate</text>
        <dbReference type="Rhea" id="RHEA:23284"/>
        <dbReference type="ChEBI" id="CHEBI:57623"/>
        <dbReference type="ChEBI" id="CHEBI:128769"/>
        <dbReference type="EC" id="5.3.3.2"/>
    </reaction>
</comment>
<comment type="subunit">
    <text evidence="10 11">Homooctamer. Dimer of tetramers.</text>
</comment>
<keyword evidence="8 11" id="KW-0414">Isoprene biosynthesis</keyword>
<feature type="binding site" evidence="11">
    <location>
        <position position="123"/>
    </location>
    <ligand>
        <name>FMN</name>
        <dbReference type="ChEBI" id="CHEBI:58210"/>
    </ligand>
</feature>
<dbReference type="SUPFAM" id="SSF51395">
    <property type="entry name" value="FMN-linked oxidoreductases"/>
    <property type="match status" value="1"/>
</dbReference>
<evidence type="ECO:0000256" key="5">
    <source>
        <dbReference type="ARBA" id="ARBA00022723"/>
    </source>
</evidence>
<dbReference type="AlphaFoldDB" id="A0A437K902"/>
<evidence type="ECO:0000313" key="14">
    <source>
        <dbReference type="Proteomes" id="UP000288024"/>
    </source>
</evidence>
<dbReference type="GO" id="GO:0005737">
    <property type="term" value="C:cytoplasm"/>
    <property type="evidence" value="ECO:0007669"/>
    <property type="project" value="UniProtKB-SubCell"/>
</dbReference>
<dbReference type="EC" id="5.3.3.2" evidence="11"/>
<dbReference type="InterPro" id="IPR011179">
    <property type="entry name" value="IPdP_isomerase"/>
</dbReference>
<name>A0A437K902_9BACI</name>
<keyword evidence="4 11" id="KW-0288">FMN</keyword>
<feature type="binding site" evidence="11">
    <location>
        <position position="94"/>
    </location>
    <ligand>
        <name>FMN</name>
        <dbReference type="ChEBI" id="CHEBI:58210"/>
    </ligand>
</feature>
<evidence type="ECO:0000256" key="10">
    <source>
        <dbReference type="ARBA" id="ARBA00025810"/>
    </source>
</evidence>
<dbReference type="CDD" id="cd02811">
    <property type="entry name" value="IDI-2_FMN"/>
    <property type="match status" value="1"/>
</dbReference>
<dbReference type="InterPro" id="IPR013785">
    <property type="entry name" value="Aldolase_TIM"/>
</dbReference>
<dbReference type="GO" id="GO:0008299">
    <property type="term" value="P:isoprenoid biosynthetic process"/>
    <property type="evidence" value="ECO:0007669"/>
    <property type="project" value="UniProtKB-UniRule"/>
</dbReference>
<feature type="binding site" evidence="11">
    <location>
        <begin position="282"/>
        <end position="283"/>
    </location>
    <ligand>
        <name>FMN</name>
        <dbReference type="ChEBI" id="CHEBI:58210"/>
    </ligand>
</feature>
<dbReference type="Pfam" id="PF01070">
    <property type="entry name" value="FMN_dh"/>
    <property type="match status" value="1"/>
</dbReference>
<feature type="domain" description="FMN-dependent dehydrogenase" evidence="12">
    <location>
        <begin position="169"/>
        <end position="324"/>
    </location>
</feature>
<dbReference type="EMBL" id="RZTZ01000006">
    <property type="protein sequence ID" value="RVT60804.1"/>
    <property type="molecule type" value="Genomic_DNA"/>
</dbReference>
<keyword evidence="6 11" id="KW-0460">Magnesium</keyword>
<evidence type="ECO:0000256" key="2">
    <source>
        <dbReference type="ARBA" id="ARBA00022490"/>
    </source>
</evidence>
<dbReference type="GO" id="GO:0070402">
    <property type="term" value="F:NADPH binding"/>
    <property type="evidence" value="ECO:0007669"/>
    <property type="project" value="UniProtKB-UniRule"/>
</dbReference>
<dbReference type="RefSeq" id="WP_127739276.1">
    <property type="nucleotide sequence ID" value="NZ_CP196003.1"/>
</dbReference>
<proteinExistence type="inferred from homology"/>
<feature type="binding site" evidence="11">
    <location>
        <begin position="94"/>
        <end position="96"/>
    </location>
    <ligand>
        <name>substrate</name>
    </ligand>
</feature>
<gene>
    <name evidence="11" type="primary">fni</name>
    <name evidence="13" type="ORF">EM808_16305</name>
</gene>
<feature type="binding site" evidence="11">
    <location>
        <position position="153"/>
    </location>
    <ligand>
        <name>substrate</name>
    </ligand>
</feature>
<keyword evidence="14" id="KW-1185">Reference proteome</keyword>
<evidence type="ECO:0000256" key="3">
    <source>
        <dbReference type="ARBA" id="ARBA00022630"/>
    </source>
</evidence>
<evidence type="ECO:0000256" key="6">
    <source>
        <dbReference type="ARBA" id="ARBA00022842"/>
    </source>
</evidence>
<dbReference type="GO" id="GO:0000287">
    <property type="term" value="F:magnesium ion binding"/>
    <property type="evidence" value="ECO:0007669"/>
    <property type="project" value="UniProtKB-UniRule"/>
</dbReference>
<keyword evidence="3 11" id="KW-0285">Flavoprotein</keyword>
<keyword evidence="7 11" id="KW-0521">NADP</keyword>
<feature type="binding site" evidence="11">
    <location>
        <position position="185"/>
    </location>
    <ligand>
        <name>FMN</name>
        <dbReference type="ChEBI" id="CHEBI:58210"/>
    </ligand>
</feature>
<dbReference type="GO" id="GO:0010181">
    <property type="term" value="F:FMN binding"/>
    <property type="evidence" value="ECO:0007669"/>
    <property type="project" value="UniProtKB-UniRule"/>
</dbReference>
<feature type="binding site" evidence="11">
    <location>
        <position position="154"/>
    </location>
    <ligand>
        <name>Mg(2+)</name>
        <dbReference type="ChEBI" id="CHEBI:18420"/>
    </ligand>
</feature>
<dbReference type="Proteomes" id="UP000288024">
    <property type="component" value="Unassembled WGS sequence"/>
</dbReference>
<reference evidence="13 14" key="1">
    <citation type="submission" date="2019-01" db="EMBL/GenBank/DDBJ databases">
        <title>Bacillus sp. M5HDSG1-1, whole genome shotgun sequence.</title>
        <authorList>
            <person name="Tuo L."/>
        </authorList>
    </citation>
    <scope>NUCLEOTIDE SEQUENCE [LARGE SCALE GENOMIC DNA]</scope>
    <source>
        <strain evidence="13 14">M5HDSG1-1</strain>
    </source>
</reference>
<organism evidence="13 14">
    <name type="scientific">Niallia taxi</name>
    <dbReference type="NCBI Taxonomy" id="2499688"/>
    <lineage>
        <taxon>Bacteria</taxon>
        <taxon>Bacillati</taxon>
        <taxon>Bacillota</taxon>
        <taxon>Bacilli</taxon>
        <taxon>Bacillales</taxon>
        <taxon>Bacillaceae</taxon>
        <taxon>Niallia</taxon>
    </lineage>
</organism>
<comment type="caution">
    <text evidence="13">The sequence shown here is derived from an EMBL/GenBank/DDBJ whole genome shotgun (WGS) entry which is preliminary data.</text>
</comment>
<dbReference type="PANTHER" id="PTHR43665:SF1">
    <property type="entry name" value="ISOPENTENYL-DIPHOSPHATE DELTA-ISOMERASE"/>
    <property type="match status" value="1"/>
</dbReference>
<evidence type="ECO:0000259" key="12">
    <source>
        <dbReference type="Pfam" id="PF01070"/>
    </source>
</evidence>
<evidence type="ECO:0000256" key="8">
    <source>
        <dbReference type="ARBA" id="ARBA00023229"/>
    </source>
</evidence>
<dbReference type="HAMAP" id="MF_00354">
    <property type="entry name" value="Idi_2"/>
    <property type="match status" value="1"/>
</dbReference>
<dbReference type="InterPro" id="IPR000262">
    <property type="entry name" value="FMN-dep_DH"/>
</dbReference>
<feature type="binding site" evidence="11">
    <location>
        <begin position="261"/>
        <end position="263"/>
    </location>
    <ligand>
        <name>FMN</name>
        <dbReference type="ChEBI" id="CHEBI:58210"/>
    </ligand>
</feature>
<keyword evidence="2 11" id="KW-0963">Cytoplasm</keyword>
<dbReference type="PIRSF" id="PIRSF003314">
    <property type="entry name" value="IPP_isomerase"/>
    <property type="match status" value="1"/>
</dbReference>
<protein>
    <recommendedName>
        <fullName evidence="11">Isopentenyl-diphosphate delta-isomerase</fullName>
        <shortName evidence="11">IPP isomerase</shortName>
        <ecNumber evidence="11">5.3.3.2</ecNumber>
    </recommendedName>
    <alternativeName>
        <fullName evidence="11">Isopentenyl diphosphate:dimethylallyl diphosphate isomerase</fullName>
    </alternativeName>
    <alternativeName>
        <fullName evidence="11">Isopentenyl pyrophosphate isomerase</fullName>
    </alternativeName>
    <alternativeName>
        <fullName evidence="11">Type 2 isopentenyl diphosphate isomerase</fullName>
        <shortName evidence="11">IDI-2</shortName>
    </alternativeName>
</protein>
<dbReference type="GO" id="GO:0016491">
    <property type="term" value="F:oxidoreductase activity"/>
    <property type="evidence" value="ECO:0007669"/>
    <property type="project" value="InterPro"/>
</dbReference>
<feature type="binding site" evidence="11">
    <location>
        <begin position="8"/>
        <end position="9"/>
    </location>
    <ligand>
        <name>substrate</name>
    </ligand>
</feature>
<evidence type="ECO:0000256" key="7">
    <source>
        <dbReference type="ARBA" id="ARBA00022857"/>
    </source>
</evidence>
<evidence type="ECO:0000256" key="4">
    <source>
        <dbReference type="ARBA" id="ARBA00022643"/>
    </source>
</evidence>
<evidence type="ECO:0000256" key="9">
    <source>
        <dbReference type="ARBA" id="ARBA00023235"/>
    </source>
</evidence>
<comment type="cofactor">
    <cofactor evidence="11">
        <name>Mg(2+)</name>
        <dbReference type="ChEBI" id="CHEBI:18420"/>
    </cofactor>
</comment>